<dbReference type="Pfam" id="PF13830">
    <property type="entry name" value="DUF4192"/>
    <property type="match status" value="2"/>
</dbReference>
<evidence type="ECO:0000313" key="2">
    <source>
        <dbReference type="Proteomes" id="UP000269289"/>
    </source>
</evidence>
<sequence>MGTVPSGPVRGRWRAVVLGFGGRMTSSASPLLPPDPTAGPVAGDPPHRLLALVPDGLRSHPARTVVLLGLAGPRREIALVTRLALRDVLGPTGPGTVARTVARLALGDVEEVVAIVYSDDEDPRDPARGFRPDPAAAAVRAHAAVRDACRAVGPVSAWQVTHDRYLGLDCRDGSCCPPGGRPVSDLGPAPLARAVDGPLDLARLIPPAPAAARRSASAARSRWVDVRLRAARPVGLRLWRRRSWEAWRDALAAAADPHDLPTSAVLGRLEAALADPEVRDAVLLGVVDPGGLLPDALLRTGRPLPGPAACAGAPRPGPVVDRPVAEPPPRVDGQLDAALGVLPRGVARLDDPPTVACTHRPHVVDLTEGADREDAADLADLGGRWCADSGTPAGWAGADGCCGRCDACDPVPPDADGPGDLDDPAPAGGGTCRCRRSGGDGCRVTADPDEEEDVRDAVRDVLDGLVDPECAREPDAAALAAGRRVLEGVVAHGRRGHQAPALALLGLLAWWEGDPVRACLLTDEALRQDRTHGLARVVDRALGAGLPPAWMRRRC</sequence>
<accession>A0A3M2JCC7</accession>
<organism evidence="1 2">
    <name type="scientific">Cellulomonas triticagri</name>
    <dbReference type="NCBI Taxonomy" id="2483352"/>
    <lineage>
        <taxon>Bacteria</taxon>
        <taxon>Bacillati</taxon>
        <taxon>Actinomycetota</taxon>
        <taxon>Actinomycetes</taxon>
        <taxon>Micrococcales</taxon>
        <taxon>Cellulomonadaceae</taxon>
        <taxon>Cellulomonas</taxon>
    </lineage>
</organism>
<reference evidence="1 2" key="1">
    <citation type="submission" date="2018-10" db="EMBL/GenBank/DDBJ databases">
        <title>Isolation, diversity and antifungal activity of actinobacteria from wheat.</title>
        <authorList>
            <person name="Han C."/>
        </authorList>
    </citation>
    <scope>NUCLEOTIDE SEQUENCE [LARGE SCALE GENOMIC DNA]</scope>
    <source>
        <strain evidence="1 2">NEAU-YY56</strain>
    </source>
</reference>
<proteinExistence type="predicted"/>
<protein>
    <submittedName>
        <fullName evidence="1">DUF4192 family protein</fullName>
    </submittedName>
</protein>
<dbReference type="EMBL" id="RFFI01000039">
    <property type="protein sequence ID" value="RMI09811.1"/>
    <property type="molecule type" value="Genomic_DNA"/>
</dbReference>
<keyword evidence="2" id="KW-1185">Reference proteome</keyword>
<dbReference type="InterPro" id="IPR025447">
    <property type="entry name" value="DUF4192"/>
</dbReference>
<evidence type="ECO:0000313" key="1">
    <source>
        <dbReference type="EMBL" id="RMI09811.1"/>
    </source>
</evidence>
<gene>
    <name evidence="1" type="ORF">EBM89_08790</name>
</gene>
<comment type="caution">
    <text evidence="1">The sequence shown here is derived from an EMBL/GenBank/DDBJ whole genome shotgun (WGS) entry which is preliminary data.</text>
</comment>
<name>A0A3M2JCC7_9CELL</name>
<dbReference type="AlphaFoldDB" id="A0A3M2JCC7"/>
<dbReference type="Proteomes" id="UP000269289">
    <property type="component" value="Unassembled WGS sequence"/>
</dbReference>